<dbReference type="STRING" id="930991.A0A0D0DHR7"/>
<dbReference type="CDD" id="cd18186">
    <property type="entry name" value="BTB_POZ_ZBTB_KLHL-like"/>
    <property type="match status" value="1"/>
</dbReference>
<gene>
    <name evidence="3" type="ORF">PAXRUDRAFT_831980</name>
</gene>
<dbReference type="InterPro" id="IPR011333">
    <property type="entry name" value="SKP1/BTB/POZ_sf"/>
</dbReference>
<dbReference type="Proteomes" id="UP000054538">
    <property type="component" value="Unassembled WGS sequence"/>
</dbReference>
<sequence>MSRLPVNNSYYPLLIGANGQPPRSPPPFSRSSRPGHSPNSSFGDRQSHLTSQMTQEATIASASKGNTVGDPECLLVRHPDLWFADGSIVLRAENTLFRVHKSLLARHSGFFHDLFTLPQLVSDAPLVPLSSSSTLSVPPLGDIEGCQVLRLHDAPEDAANLLTALVDGPNFGNNGPADFQIVSGVLRLATKYLVDSLREKALNHLSVAWPTTLKGWDAREDTARSLDLRAGSAATSIYPSPIAVINLAREVNALSLLPSAFYDLSRYHFSQIFDHGESFDDSAWQCPLSSADMQRLALGKEASQHAITTLIQSMGSHAHSIAGNPFGYNPYSQGHTHRTCKRDFSELIALATQHYLFDHERGCTDPLYVAEELGQPLYDLGQPQGADDYGRFGGSRRSLEQAECQACAKALETWAQRERERMWKMIPLWFRLDV</sequence>
<dbReference type="Gene3D" id="3.30.710.10">
    <property type="entry name" value="Potassium Channel Kv1.1, Chain A"/>
    <property type="match status" value="1"/>
</dbReference>
<evidence type="ECO:0000256" key="1">
    <source>
        <dbReference type="SAM" id="MobiDB-lite"/>
    </source>
</evidence>
<evidence type="ECO:0000313" key="4">
    <source>
        <dbReference type="Proteomes" id="UP000054538"/>
    </source>
</evidence>
<dbReference type="OrthoDB" id="3227959at2759"/>
<reference evidence="3 4" key="1">
    <citation type="submission" date="2014-04" db="EMBL/GenBank/DDBJ databases">
        <authorList>
            <consortium name="DOE Joint Genome Institute"/>
            <person name="Kuo A."/>
            <person name="Kohler A."/>
            <person name="Jargeat P."/>
            <person name="Nagy L.G."/>
            <person name="Floudas D."/>
            <person name="Copeland A."/>
            <person name="Barry K.W."/>
            <person name="Cichocki N."/>
            <person name="Veneault-Fourrey C."/>
            <person name="LaButti K."/>
            <person name="Lindquist E.A."/>
            <person name="Lipzen A."/>
            <person name="Lundell T."/>
            <person name="Morin E."/>
            <person name="Murat C."/>
            <person name="Sun H."/>
            <person name="Tunlid A."/>
            <person name="Henrissat B."/>
            <person name="Grigoriev I.V."/>
            <person name="Hibbett D.S."/>
            <person name="Martin F."/>
            <person name="Nordberg H.P."/>
            <person name="Cantor M.N."/>
            <person name="Hua S.X."/>
        </authorList>
    </citation>
    <scope>NUCLEOTIDE SEQUENCE [LARGE SCALE GENOMIC DNA]</scope>
    <source>
        <strain evidence="3 4">Ve08.2h10</strain>
    </source>
</reference>
<reference evidence="4" key="2">
    <citation type="submission" date="2015-01" db="EMBL/GenBank/DDBJ databases">
        <title>Evolutionary Origins and Diversification of the Mycorrhizal Mutualists.</title>
        <authorList>
            <consortium name="DOE Joint Genome Institute"/>
            <consortium name="Mycorrhizal Genomics Consortium"/>
            <person name="Kohler A."/>
            <person name="Kuo A."/>
            <person name="Nagy L.G."/>
            <person name="Floudas D."/>
            <person name="Copeland A."/>
            <person name="Barry K.W."/>
            <person name="Cichocki N."/>
            <person name="Veneault-Fourrey C."/>
            <person name="LaButti K."/>
            <person name="Lindquist E.A."/>
            <person name="Lipzen A."/>
            <person name="Lundell T."/>
            <person name="Morin E."/>
            <person name="Murat C."/>
            <person name="Riley R."/>
            <person name="Ohm R."/>
            <person name="Sun H."/>
            <person name="Tunlid A."/>
            <person name="Henrissat B."/>
            <person name="Grigoriev I.V."/>
            <person name="Hibbett D.S."/>
            <person name="Martin F."/>
        </authorList>
    </citation>
    <scope>NUCLEOTIDE SEQUENCE [LARGE SCALE GENOMIC DNA]</scope>
    <source>
        <strain evidence="4">Ve08.2h10</strain>
    </source>
</reference>
<dbReference type="SUPFAM" id="SSF54695">
    <property type="entry name" value="POZ domain"/>
    <property type="match status" value="1"/>
</dbReference>
<dbReference type="EMBL" id="KN825572">
    <property type="protein sequence ID" value="KIK84861.1"/>
    <property type="molecule type" value="Genomic_DNA"/>
</dbReference>
<dbReference type="InParanoid" id="A0A0D0DHR7"/>
<protein>
    <recommendedName>
        <fullName evidence="2">BTB domain-containing protein</fullName>
    </recommendedName>
</protein>
<dbReference type="PROSITE" id="PS50097">
    <property type="entry name" value="BTB"/>
    <property type="match status" value="1"/>
</dbReference>
<dbReference type="InterPro" id="IPR000210">
    <property type="entry name" value="BTB/POZ_dom"/>
</dbReference>
<dbReference type="HOGENOM" id="CLU_033082_1_2_1"/>
<organism evidence="3 4">
    <name type="scientific">Paxillus rubicundulus Ve08.2h10</name>
    <dbReference type="NCBI Taxonomy" id="930991"/>
    <lineage>
        <taxon>Eukaryota</taxon>
        <taxon>Fungi</taxon>
        <taxon>Dikarya</taxon>
        <taxon>Basidiomycota</taxon>
        <taxon>Agaricomycotina</taxon>
        <taxon>Agaricomycetes</taxon>
        <taxon>Agaricomycetidae</taxon>
        <taxon>Boletales</taxon>
        <taxon>Paxilineae</taxon>
        <taxon>Paxillaceae</taxon>
        <taxon>Paxillus</taxon>
    </lineage>
</organism>
<proteinExistence type="predicted"/>
<evidence type="ECO:0000313" key="3">
    <source>
        <dbReference type="EMBL" id="KIK84861.1"/>
    </source>
</evidence>
<feature type="domain" description="BTB" evidence="2">
    <location>
        <begin position="84"/>
        <end position="116"/>
    </location>
</feature>
<evidence type="ECO:0000259" key="2">
    <source>
        <dbReference type="PROSITE" id="PS50097"/>
    </source>
</evidence>
<feature type="region of interest" description="Disordered" evidence="1">
    <location>
        <begin position="15"/>
        <end position="64"/>
    </location>
</feature>
<accession>A0A0D0DHR7</accession>
<name>A0A0D0DHR7_9AGAM</name>
<dbReference type="SMART" id="SM00225">
    <property type="entry name" value="BTB"/>
    <property type="match status" value="1"/>
</dbReference>
<feature type="compositionally biased region" description="Low complexity" evidence="1">
    <location>
        <begin position="29"/>
        <end position="38"/>
    </location>
</feature>
<keyword evidence="4" id="KW-1185">Reference proteome</keyword>
<feature type="compositionally biased region" description="Polar residues" evidence="1">
    <location>
        <begin position="39"/>
        <end position="64"/>
    </location>
</feature>
<dbReference type="AlphaFoldDB" id="A0A0D0DHR7"/>